<keyword evidence="3" id="KW-1185">Reference proteome</keyword>
<evidence type="ECO:0000256" key="1">
    <source>
        <dbReference type="SAM" id="MobiDB-lite"/>
    </source>
</evidence>
<evidence type="ECO:0000313" key="3">
    <source>
        <dbReference type="Proteomes" id="UP000784294"/>
    </source>
</evidence>
<dbReference type="AlphaFoldDB" id="A0A3S5B602"/>
<feature type="region of interest" description="Disordered" evidence="1">
    <location>
        <begin position="48"/>
        <end position="79"/>
    </location>
</feature>
<dbReference type="EMBL" id="CAAALY010255229">
    <property type="protein sequence ID" value="VEL37523.1"/>
    <property type="molecule type" value="Genomic_DNA"/>
</dbReference>
<name>A0A3S5B602_9PLAT</name>
<organism evidence="2 3">
    <name type="scientific">Protopolystoma xenopodis</name>
    <dbReference type="NCBI Taxonomy" id="117903"/>
    <lineage>
        <taxon>Eukaryota</taxon>
        <taxon>Metazoa</taxon>
        <taxon>Spiralia</taxon>
        <taxon>Lophotrochozoa</taxon>
        <taxon>Platyhelminthes</taxon>
        <taxon>Monogenea</taxon>
        <taxon>Polyopisthocotylea</taxon>
        <taxon>Polystomatidea</taxon>
        <taxon>Polystomatidae</taxon>
        <taxon>Protopolystoma</taxon>
    </lineage>
</organism>
<dbReference type="Pfam" id="PF20206">
    <property type="entry name" value="Tra1_ring"/>
    <property type="match status" value="2"/>
</dbReference>
<sequence>MLSAFSLLSASQQVAHSPHAFLDRCLVQLARMTHRLLQEVLPPAIPASGSSSGVGSSQTGIGTATPVSSSSSAPAGRTGSNISAASTASGIASAVVASQSHDSATLAQITELLITGLELIKSRLHVVSNDVRKNLFGPDLCLILDRVRDAKLFRAAVRILRDWSLGTQSPPPTYPLSFSFSTSSSTSSLSGGRHDDYNPGGGGAGIGSFSTHSELSAAAATAAGPTAREMVACYSRLWQAYPRWVDHSEIVQEIFRCVYQIYSGPSLKNHDLYNKLEQAFCLGLLSPYPEIRHRFLDLYLVGSNLRPAPSIPADDQSGHRVASTIASESMFASTRQANLVDKLIKSEAPYSLCSPAVCKDKFAIPTHKIAVSSTATSSTKSTCSLLVRLLFLLVSNVWDEAYFKDAFWLPLFLDDKRAGFYVDLFILGDANHFEQSDASYIAYKFGQLGKLSHCPPNK</sequence>
<dbReference type="Proteomes" id="UP000784294">
    <property type="component" value="Unassembled WGS sequence"/>
</dbReference>
<accession>A0A3S5B602</accession>
<proteinExistence type="predicted"/>
<gene>
    <name evidence="2" type="ORF">PXEA_LOCUS30963</name>
</gene>
<reference evidence="2" key="1">
    <citation type="submission" date="2018-11" db="EMBL/GenBank/DDBJ databases">
        <authorList>
            <consortium name="Pathogen Informatics"/>
        </authorList>
    </citation>
    <scope>NUCLEOTIDE SEQUENCE</scope>
</reference>
<evidence type="ECO:0000313" key="2">
    <source>
        <dbReference type="EMBL" id="VEL37523.1"/>
    </source>
</evidence>
<protein>
    <submittedName>
        <fullName evidence="2">Uncharacterized protein</fullName>
    </submittedName>
</protein>
<comment type="caution">
    <text evidence="2">The sequence shown here is derived from an EMBL/GenBank/DDBJ whole genome shotgun (WGS) entry which is preliminary data.</text>
</comment>
<dbReference type="InterPro" id="IPR046805">
    <property type="entry name" value="Tra1_ring"/>
</dbReference>
<dbReference type="OrthoDB" id="5570127at2759"/>